<organism evidence="2 3">
    <name type="scientific">Granulicella sibirica</name>
    <dbReference type="NCBI Taxonomy" id="2479048"/>
    <lineage>
        <taxon>Bacteria</taxon>
        <taxon>Pseudomonadati</taxon>
        <taxon>Acidobacteriota</taxon>
        <taxon>Terriglobia</taxon>
        <taxon>Terriglobales</taxon>
        <taxon>Acidobacteriaceae</taxon>
        <taxon>Granulicella</taxon>
    </lineage>
</organism>
<feature type="transmembrane region" description="Helical" evidence="1">
    <location>
        <begin position="9"/>
        <end position="28"/>
    </location>
</feature>
<name>A0A4Q0T208_9BACT</name>
<keyword evidence="1" id="KW-1133">Transmembrane helix</keyword>
<reference evidence="3" key="2">
    <citation type="submission" date="2019-02" db="EMBL/GenBank/DDBJ databases">
        <title>Granulicella sibirica sp. nov., a psychrotolerant acidobacterium isolated from an organic soil layer in forested tundra, West Siberia.</title>
        <authorList>
            <person name="Oshkin I.Y."/>
            <person name="Kulichevskaya I.S."/>
            <person name="Rijpstra W.I.C."/>
            <person name="Sinninghe Damste J.S."/>
            <person name="Rakitin A.L."/>
            <person name="Ravin N.V."/>
            <person name="Dedysh S.N."/>
        </authorList>
    </citation>
    <scope>NUCLEOTIDE SEQUENCE [LARGE SCALE GENOMIC DNA]</scope>
    <source>
        <strain evidence="3">AF10</strain>
    </source>
</reference>
<reference evidence="2 3" key="1">
    <citation type="submission" date="2018-11" db="EMBL/GenBank/DDBJ databases">
        <authorList>
            <person name="Mardanov A.V."/>
            <person name="Ravin N.V."/>
            <person name="Dedysh S.N."/>
        </authorList>
    </citation>
    <scope>NUCLEOTIDE SEQUENCE [LARGE SCALE GENOMIC DNA]</scope>
    <source>
        <strain evidence="2 3">AF10</strain>
    </source>
</reference>
<dbReference type="OrthoDB" id="265754at2"/>
<evidence type="ECO:0000313" key="3">
    <source>
        <dbReference type="Proteomes" id="UP000289437"/>
    </source>
</evidence>
<keyword evidence="1" id="KW-0472">Membrane</keyword>
<accession>A0A4Q0T208</accession>
<keyword evidence="3" id="KW-1185">Reference proteome</keyword>
<dbReference type="Proteomes" id="UP000289437">
    <property type="component" value="Unassembled WGS sequence"/>
</dbReference>
<feature type="transmembrane region" description="Helical" evidence="1">
    <location>
        <begin position="40"/>
        <end position="60"/>
    </location>
</feature>
<proteinExistence type="predicted"/>
<comment type="caution">
    <text evidence="2">The sequence shown here is derived from an EMBL/GenBank/DDBJ whole genome shotgun (WGS) entry which is preliminary data.</text>
</comment>
<dbReference type="AlphaFoldDB" id="A0A4Q0T208"/>
<feature type="transmembrane region" description="Helical" evidence="1">
    <location>
        <begin position="72"/>
        <end position="95"/>
    </location>
</feature>
<gene>
    <name evidence="2" type="ORF">GRAN_2806</name>
</gene>
<evidence type="ECO:0000256" key="1">
    <source>
        <dbReference type="SAM" id="Phobius"/>
    </source>
</evidence>
<protein>
    <submittedName>
        <fullName evidence="2">Uncharacterized protein</fullName>
    </submittedName>
</protein>
<dbReference type="RefSeq" id="WP_128913505.1">
    <property type="nucleotide sequence ID" value="NZ_RDSM01000002.1"/>
</dbReference>
<feature type="transmembrane region" description="Helical" evidence="1">
    <location>
        <begin position="101"/>
        <end position="123"/>
    </location>
</feature>
<dbReference type="EMBL" id="RDSM01000002">
    <property type="protein sequence ID" value="RXH55949.1"/>
    <property type="molecule type" value="Genomic_DNA"/>
</dbReference>
<evidence type="ECO:0000313" key="2">
    <source>
        <dbReference type="EMBL" id="RXH55949.1"/>
    </source>
</evidence>
<sequence>MRIDKTHKPWLWFTVGAIVLSTIVYVPYATTVTPRGGTGIGITFGVITLGLMVFAALLSVRKRFPVIRIGRSYLWLKAHLWLGFLALPMMLFHAAFHARGLLAFILFTLTIVVVLSGVYGAYLQHTLPSKMFREVPYETIYDQIGVIREQLVKEAEVHVTNVTDMLAPARGAGATVVLTMLTVPELGEEVAAFNLFFEAEIRPYLAADRPQAVKMTMYNRTRAAEEFDNYRKLFPQTAWEPITAVQDVTEEKRQLDHQLRLHHLLHGWLLCHLPLSAALLLLGFIHAVVALRY</sequence>
<feature type="transmembrane region" description="Helical" evidence="1">
    <location>
        <begin position="267"/>
        <end position="291"/>
    </location>
</feature>
<keyword evidence="1" id="KW-0812">Transmembrane</keyword>